<organism evidence="1 2">
    <name type="scientific">Vogesella facilis</name>
    <dbReference type="NCBI Taxonomy" id="1655232"/>
    <lineage>
        <taxon>Bacteria</taxon>
        <taxon>Pseudomonadati</taxon>
        <taxon>Pseudomonadota</taxon>
        <taxon>Betaproteobacteria</taxon>
        <taxon>Neisseriales</taxon>
        <taxon>Chromobacteriaceae</taxon>
        <taxon>Vogesella</taxon>
    </lineage>
</organism>
<name>A0ABV7RDL8_9NEIS</name>
<keyword evidence="1" id="KW-0560">Oxidoreductase</keyword>
<sequence>MSENAIVKLQQVQDYRFDNHFADVALPLQTDEPPPLGSGSGPSPSQLLAAAVANCLTASLLFASRKFHIDFEPLSCEANAIVDRNERNRLRVQRIEVQLRAGQPVAAAANLERLLGSFEDFCTVSQSVAQGIPVLVTVLDADGTVLKAPA</sequence>
<dbReference type="Proteomes" id="UP001595741">
    <property type="component" value="Unassembled WGS sequence"/>
</dbReference>
<dbReference type="Gene3D" id="3.30.300.20">
    <property type="match status" value="1"/>
</dbReference>
<reference evidence="2" key="1">
    <citation type="journal article" date="2019" name="Int. J. Syst. Evol. Microbiol.">
        <title>The Global Catalogue of Microorganisms (GCM) 10K type strain sequencing project: providing services to taxonomists for standard genome sequencing and annotation.</title>
        <authorList>
            <consortium name="The Broad Institute Genomics Platform"/>
            <consortium name="The Broad Institute Genome Sequencing Center for Infectious Disease"/>
            <person name="Wu L."/>
            <person name="Ma J."/>
        </authorList>
    </citation>
    <scope>NUCLEOTIDE SEQUENCE [LARGE SCALE GENOMIC DNA]</scope>
    <source>
        <strain evidence="2">KCTC 42742</strain>
    </source>
</reference>
<comment type="caution">
    <text evidence="1">The sequence shown here is derived from an EMBL/GenBank/DDBJ whole genome shotgun (WGS) entry which is preliminary data.</text>
</comment>
<dbReference type="EC" id="1.11.1.-" evidence="1"/>
<dbReference type="InterPro" id="IPR036102">
    <property type="entry name" value="OsmC/Ohrsf"/>
</dbReference>
<evidence type="ECO:0000313" key="1">
    <source>
        <dbReference type="EMBL" id="MFC3532419.1"/>
    </source>
</evidence>
<evidence type="ECO:0000313" key="2">
    <source>
        <dbReference type="Proteomes" id="UP001595741"/>
    </source>
</evidence>
<gene>
    <name evidence="1" type="ORF">ACFOLG_09485</name>
</gene>
<dbReference type="Pfam" id="PF02566">
    <property type="entry name" value="OsmC"/>
    <property type="match status" value="1"/>
</dbReference>
<dbReference type="InterPro" id="IPR015946">
    <property type="entry name" value="KH_dom-like_a/b"/>
</dbReference>
<keyword evidence="1" id="KW-0575">Peroxidase</keyword>
<accession>A0ABV7RDL8</accession>
<dbReference type="SUPFAM" id="SSF82784">
    <property type="entry name" value="OsmC-like"/>
    <property type="match status" value="1"/>
</dbReference>
<keyword evidence="2" id="KW-1185">Reference proteome</keyword>
<proteinExistence type="predicted"/>
<dbReference type="GO" id="GO:0004601">
    <property type="term" value="F:peroxidase activity"/>
    <property type="evidence" value="ECO:0007669"/>
    <property type="project" value="UniProtKB-KW"/>
</dbReference>
<protein>
    <submittedName>
        <fullName evidence="1">OsmC family protein</fullName>
        <ecNumber evidence="1">1.11.1.-</ecNumber>
    </submittedName>
</protein>
<dbReference type="InterPro" id="IPR003718">
    <property type="entry name" value="OsmC/Ohr_fam"/>
</dbReference>
<dbReference type="RefSeq" id="WP_386091160.1">
    <property type="nucleotide sequence ID" value="NZ_JBHRXN010000026.1"/>
</dbReference>
<dbReference type="EMBL" id="JBHRXN010000026">
    <property type="protein sequence ID" value="MFC3532419.1"/>
    <property type="molecule type" value="Genomic_DNA"/>
</dbReference>